<dbReference type="OrthoDB" id="10377740at2759"/>
<dbReference type="OMA" id="AWCKEIF"/>
<keyword evidence="3" id="KW-1185">Reference proteome</keyword>
<keyword evidence="1" id="KW-1133">Transmembrane helix</keyword>
<dbReference type="EMBL" id="GL832965">
    <property type="protein sequence ID" value="EGD73170.1"/>
    <property type="molecule type" value="Genomic_DNA"/>
</dbReference>
<evidence type="ECO:0000256" key="1">
    <source>
        <dbReference type="SAM" id="Phobius"/>
    </source>
</evidence>
<dbReference type="KEGG" id="sre:PTSG_04883"/>
<reference evidence="2" key="1">
    <citation type="submission" date="2009-08" db="EMBL/GenBank/DDBJ databases">
        <title>Annotation of Salpingoeca rosetta.</title>
        <authorList>
            <consortium name="The Broad Institute Genome Sequencing Platform"/>
            <person name="Russ C."/>
            <person name="Cuomo C."/>
            <person name="Burger G."/>
            <person name="Gray M.W."/>
            <person name="Holland P.W.H."/>
            <person name="King N."/>
            <person name="Lang F.B.F."/>
            <person name="Roger A.J."/>
            <person name="Ruiz-Trillo I."/>
            <person name="Young S.K."/>
            <person name="Zeng Q."/>
            <person name="Gargeya S."/>
            <person name="Alvarado L."/>
            <person name="Berlin A."/>
            <person name="Chapman S.B."/>
            <person name="Chen Z."/>
            <person name="Freedman E."/>
            <person name="Gellesch M."/>
            <person name="Goldberg J."/>
            <person name="Griggs A."/>
            <person name="Gujja S."/>
            <person name="Heilman E."/>
            <person name="Heiman D."/>
            <person name="Howarth C."/>
            <person name="Mehta T."/>
            <person name="Neiman D."/>
            <person name="Pearson M."/>
            <person name="Roberts A."/>
            <person name="Saif S."/>
            <person name="Shea T."/>
            <person name="Shenoy N."/>
            <person name="Sisk P."/>
            <person name="Stolte C."/>
            <person name="Sykes S."/>
            <person name="White J."/>
            <person name="Yandava C."/>
            <person name="Haas B."/>
            <person name="Nusbaum C."/>
            <person name="Birren B."/>
        </authorList>
    </citation>
    <scope>NUCLEOTIDE SEQUENCE [LARGE SCALE GENOMIC DNA]</scope>
    <source>
        <strain evidence="2">ATCC 50818</strain>
    </source>
</reference>
<proteinExistence type="predicted"/>
<feature type="transmembrane region" description="Helical" evidence="1">
    <location>
        <begin position="35"/>
        <end position="53"/>
    </location>
</feature>
<dbReference type="AlphaFoldDB" id="F2U8W7"/>
<dbReference type="Gene3D" id="3.90.550.10">
    <property type="entry name" value="Spore Coat Polysaccharide Biosynthesis Protein SpsA, Chain A"/>
    <property type="match status" value="1"/>
</dbReference>
<dbReference type="eggNOG" id="ENOG502T04Z">
    <property type="taxonomic scope" value="Eukaryota"/>
</dbReference>
<evidence type="ECO:0000313" key="2">
    <source>
        <dbReference type="EMBL" id="EGD73170.1"/>
    </source>
</evidence>
<protein>
    <submittedName>
        <fullName evidence="2">Uncharacterized protein</fullName>
    </submittedName>
</protein>
<dbReference type="GeneID" id="16074780"/>
<evidence type="ECO:0000313" key="3">
    <source>
        <dbReference type="Proteomes" id="UP000007799"/>
    </source>
</evidence>
<gene>
    <name evidence="2" type="ORF">PTSG_04883</name>
</gene>
<dbReference type="SUPFAM" id="SSF53448">
    <property type="entry name" value="Nucleotide-diphospho-sugar transferases"/>
    <property type="match status" value="1"/>
</dbReference>
<keyword evidence="1" id="KW-0812">Transmembrane</keyword>
<dbReference type="InterPro" id="IPR029044">
    <property type="entry name" value="Nucleotide-diphossugar_trans"/>
</dbReference>
<keyword evidence="1" id="KW-0472">Membrane</keyword>
<accession>F2U8W7</accession>
<sequence>MKPASPKGGAVNIEVPPVQQKHTTTSMGDRYRGGLAAAIVFLIVFSAYVIYVWTPIGLSLTAADFSVTSSEAVDAFVFICMGTWTNTTILHNAVSSLRTTGGWEGEVYVITDRQDGWPSLRDKYSVNVIGVDAVASKLAIHSFKCQMFDVLPAHVHNVLYMDADIVVSRPLMPFFKYLSNHKTEHPSSNLGFFRDSRGHFFGTCAECDYWHGGVMQAVRNVSEPCLHKWCEAIFSGRFPADQPALDYISKEERECRHMFVMDSRFLMFMKDYASVFLRPAKTFSHVTAFGRLNEQTWFYRLIVYLKLGVAM</sequence>
<dbReference type="RefSeq" id="XP_004994201.1">
    <property type="nucleotide sequence ID" value="XM_004994144.1"/>
</dbReference>
<name>F2U8W7_SALR5</name>
<organism evidence="3">
    <name type="scientific">Salpingoeca rosetta (strain ATCC 50818 / BSB-021)</name>
    <dbReference type="NCBI Taxonomy" id="946362"/>
    <lineage>
        <taxon>Eukaryota</taxon>
        <taxon>Choanoflagellata</taxon>
        <taxon>Craspedida</taxon>
        <taxon>Salpingoecidae</taxon>
        <taxon>Salpingoeca</taxon>
    </lineage>
</organism>
<dbReference type="InParanoid" id="F2U8W7"/>
<dbReference type="Proteomes" id="UP000007799">
    <property type="component" value="Unassembled WGS sequence"/>
</dbReference>